<reference evidence="2 3" key="1">
    <citation type="submission" date="2017-01" db="EMBL/GenBank/DDBJ databases">
        <title>Genome sequencing of Rhodoferax fermentans JCM 7819.</title>
        <authorList>
            <person name="Kim Y.J."/>
            <person name="Farh M.E.-A."/>
            <person name="Yang D.-C."/>
        </authorList>
    </citation>
    <scope>NUCLEOTIDE SEQUENCE [LARGE SCALE GENOMIC DNA]</scope>
    <source>
        <strain evidence="2 3">JCM 7819</strain>
    </source>
</reference>
<dbReference type="AlphaFoldDB" id="A0A1T1AP30"/>
<dbReference type="InterPro" id="IPR056908">
    <property type="entry name" value="Gp80-like"/>
</dbReference>
<evidence type="ECO:0000313" key="3">
    <source>
        <dbReference type="Proteomes" id="UP000190750"/>
    </source>
</evidence>
<feature type="signal peptide" evidence="1">
    <location>
        <begin position="1"/>
        <end position="25"/>
    </location>
</feature>
<dbReference type="STRING" id="28066.RF819_02735"/>
<sequence>MFKKWIGSALLGLALVLAAVPVVQAGALSDYLENKLVDHVFRAQAYTAPTTVYVALFTSACSDSAIGTEVSGGSYARPGLATSLVNWAGTQAAASTTASSGTSGTTSNNAAITFATPSAGWGTVTHIGLMDSVSSGNMLVCTALSIGKTINTGDTVSFPAASLTIQMDN</sequence>
<dbReference type="EMBL" id="MTJN01000002">
    <property type="protein sequence ID" value="OOV05765.1"/>
    <property type="molecule type" value="Genomic_DNA"/>
</dbReference>
<evidence type="ECO:0000256" key="1">
    <source>
        <dbReference type="SAM" id="SignalP"/>
    </source>
</evidence>
<evidence type="ECO:0000313" key="2">
    <source>
        <dbReference type="EMBL" id="OOV05765.1"/>
    </source>
</evidence>
<feature type="chain" id="PRO_5012436452" evidence="1">
    <location>
        <begin position="26"/>
        <end position="169"/>
    </location>
</feature>
<dbReference type="Pfam" id="PF23140">
    <property type="entry name" value="Gp80"/>
    <property type="match status" value="1"/>
</dbReference>
<keyword evidence="3" id="KW-1185">Reference proteome</keyword>
<accession>A0A1T1AP30</accession>
<protein>
    <submittedName>
        <fullName evidence="2">Uncharacterized protein</fullName>
    </submittedName>
</protein>
<comment type="caution">
    <text evidence="2">The sequence shown here is derived from an EMBL/GenBank/DDBJ whole genome shotgun (WGS) entry which is preliminary data.</text>
</comment>
<keyword evidence="1" id="KW-0732">Signal</keyword>
<name>A0A1T1AP30_RHOFE</name>
<organism evidence="2 3">
    <name type="scientific">Rhodoferax fermentans</name>
    <dbReference type="NCBI Taxonomy" id="28066"/>
    <lineage>
        <taxon>Bacteria</taxon>
        <taxon>Pseudomonadati</taxon>
        <taxon>Pseudomonadota</taxon>
        <taxon>Betaproteobacteria</taxon>
        <taxon>Burkholderiales</taxon>
        <taxon>Comamonadaceae</taxon>
        <taxon>Rhodoferax</taxon>
    </lineage>
</organism>
<dbReference type="Proteomes" id="UP000190750">
    <property type="component" value="Unassembled WGS sequence"/>
</dbReference>
<proteinExistence type="predicted"/>
<dbReference type="RefSeq" id="WP_078363547.1">
    <property type="nucleotide sequence ID" value="NZ_MTJN01000002.1"/>
</dbReference>
<gene>
    <name evidence="2" type="ORF">RF819_02735</name>
</gene>